<sequence length="109" mass="11666">MAVLFPLDDDGHPIPVLGFDYRGTQKLAVGVAASVRNATPIPSDVQIVSLIATGLCRFEVGDHTVIADPATSPVLFPGQYVDLPLRRGERYVAFIAEGEPCDAYIVGRV</sequence>
<comment type="caution">
    <text evidence="1">The sequence shown here is derived from an EMBL/GenBank/DDBJ whole genome shotgun (WGS) entry which is preliminary data.</text>
</comment>
<reference evidence="1 2" key="1">
    <citation type="submission" date="2024-01" db="EMBL/GenBank/DDBJ databases">
        <title>Multi-omics insights into the function and evolution of sodium benzoate biodegradation pathways in Benzoatithermus flavus gen. nov., sp. nov. from hot spring.</title>
        <authorList>
            <person name="Hu C.-J."/>
            <person name="Li W.-J."/>
        </authorList>
    </citation>
    <scope>NUCLEOTIDE SEQUENCE [LARGE SCALE GENOMIC DNA]</scope>
    <source>
        <strain evidence="1 2">SYSU G07066</strain>
    </source>
</reference>
<gene>
    <name evidence="1" type="ORF">U1T56_09770</name>
</gene>
<accession>A0ABU8XQE8</accession>
<keyword evidence="2" id="KW-1185">Reference proteome</keyword>
<dbReference type="EMBL" id="JBBLZC010000008">
    <property type="protein sequence ID" value="MEK0083438.1"/>
    <property type="molecule type" value="Genomic_DNA"/>
</dbReference>
<evidence type="ECO:0000313" key="2">
    <source>
        <dbReference type="Proteomes" id="UP001375743"/>
    </source>
</evidence>
<dbReference type="RefSeq" id="WP_418159287.1">
    <property type="nucleotide sequence ID" value="NZ_JBBLZC010000008.1"/>
</dbReference>
<dbReference type="Proteomes" id="UP001375743">
    <property type="component" value="Unassembled WGS sequence"/>
</dbReference>
<name>A0ABU8XQE8_9PROT</name>
<evidence type="ECO:0000313" key="1">
    <source>
        <dbReference type="EMBL" id="MEK0083438.1"/>
    </source>
</evidence>
<protein>
    <submittedName>
        <fullName evidence="1">Uncharacterized protein</fullName>
    </submittedName>
</protein>
<organism evidence="1 2">
    <name type="scientific">Benzoatithermus flavus</name>
    <dbReference type="NCBI Taxonomy" id="3108223"/>
    <lineage>
        <taxon>Bacteria</taxon>
        <taxon>Pseudomonadati</taxon>
        <taxon>Pseudomonadota</taxon>
        <taxon>Alphaproteobacteria</taxon>
        <taxon>Geminicoccales</taxon>
        <taxon>Geminicoccaceae</taxon>
        <taxon>Benzoatithermus</taxon>
    </lineage>
</organism>
<proteinExistence type="predicted"/>